<keyword evidence="1" id="KW-0472">Membrane</keyword>
<dbReference type="InterPro" id="IPR001633">
    <property type="entry name" value="EAL_dom"/>
</dbReference>
<dbReference type="InterPro" id="IPR043128">
    <property type="entry name" value="Rev_trsase/Diguanyl_cyclase"/>
</dbReference>
<dbReference type="Proteomes" id="UP000094936">
    <property type="component" value="Unassembled WGS sequence"/>
</dbReference>
<gene>
    <name evidence="4" type="ORF">A8L45_07695</name>
</gene>
<dbReference type="Gene3D" id="3.20.20.450">
    <property type="entry name" value="EAL domain"/>
    <property type="match status" value="1"/>
</dbReference>
<dbReference type="GO" id="GO:0071111">
    <property type="term" value="F:cyclic-guanylate-specific phosphodiesterase activity"/>
    <property type="evidence" value="ECO:0007669"/>
    <property type="project" value="InterPro"/>
</dbReference>
<dbReference type="NCBIfam" id="NF008281">
    <property type="entry name" value="PRK11059.1"/>
    <property type="match status" value="1"/>
</dbReference>
<dbReference type="SMART" id="SM00052">
    <property type="entry name" value="EAL"/>
    <property type="match status" value="1"/>
</dbReference>
<keyword evidence="5" id="KW-1185">Reference proteome</keyword>
<evidence type="ECO:0000313" key="4">
    <source>
        <dbReference type="EMBL" id="ODA34154.1"/>
    </source>
</evidence>
<feature type="transmembrane region" description="Helical" evidence="1">
    <location>
        <begin position="12"/>
        <end position="36"/>
    </location>
</feature>
<dbReference type="OrthoDB" id="5894408at2"/>
<dbReference type="SUPFAM" id="SSF55073">
    <property type="entry name" value="Nucleotide cyclase"/>
    <property type="match status" value="1"/>
</dbReference>
<dbReference type="PROSITE" id="PS50883">
    <property type="entry name" value="EAL"/>
    <property type="match status" value="1"/>
</dbReference>
<keyword evidence="1" id="KW-1133">Transmembrane helix</keyword>
<organism evidence="4 5">
    <name type="scientific">Veronia pacifica</name>
    <dbReference type="NCBI Taxonomy" id="1080227"/>
    <lineage>
        <taxon>Bacteria</taxon>
        <taxon>Pseudomonadati</taxon>
        <taxon>Pseudomonadota</taxon>
        <taxon>Gammaproteobacteria</taxon>
        <taxon>Vibrionales</taxon>
        <taxon>Vibrionaceae</taxon>
        <taxon>Veronia</taxon>
    </lineage>
</organism>
<comment type="caution">
    <text evidence="4">The sequence shown here is derived from an EMBL/GenBank/DDBJ whole genome shotgun (WGS) entry which is preliminary data.</text>
</comment>
<evidence type="ECO:0000313" key="5">
    <source>
        <dbReference type="Proteomes" id="UP000094936"/>
    </source>
</evidence>
<dbReference type="InterPro" id="IPR035919">
    <property type="entry name" value="EAL_sf"/>
</dbReference>
<name>A0A1C3ELP0_9GAMM</name>
<feature type="domain" description="GGDEF" evidence="3">
    <location>
        <begin position="255"/>
        <end position="388"/>
    </location>
</feature>
<evidence type="ECO:0000259" key="2">
    <source>
        <dbReference type="PROSITE" id="PS50883"/>
    </source>
</evidence>
<dbReference type="InterPro" id="IPR033423">
    <property type="entry name" value="GAPES4"/>
</dbReference>
<dbReference type="PANTHER" id="PTHR33121">
    <property type="entry name" value="CYCLIC DI-GMP PHOSPHODIESTERASE PDEF"/>
    <property type="match status" value="1"/>
</dbReference>
<dbReference type="SMART" id="SM00267">
    <property type="entry name" value="GGDEF"/>
    <property type="match status" value="1"/>
</dbReference>
<accession>A0A1C3ELP0</accession>
<protein>
    <submittedName>
        <fullName evidence="4">RNase E specificity factor CsrD</fullName>
    </submittedName>
</protein>
<feature type="transmembrane region" description="Helical" evidence="1">
    <location>
        <begin position="134"/>
        <end position="157"/>
    </location>
</feature>
<reference evidence="4 5" key="1">
    <citation type="submission" date="2016-05" db="EMBL/GenBank/DDBJ databases">
        <title>Genomic Taxonomy of the Vibrionaceae.</title>
        <authorList>
            <person name="Gomez-Gil B."/>
            <person name="Enciso-Ibarra J."/>
        </authorList>
    </citation>
    <scope>NUCLEOTIDE SEQUENCE [LARGE SCALE GENOMIC DNA]</scope>
    <source>
        <strain evidence="4 5">CAIM 1920</strain>
    </source>
</reference>
<dbReference type="Pfam" id="PF00990">
    <property type="entry name" value="GGDEF"/>
    <property type="match status" value="1"/>
</dbReference>
<sequence length="653" mass="74593">MRKIAAMKLTNRLVAFVTLMLTAAIFVLFIGGSVSFRKLGNDFISHYLSQVVYEIDRAIAEPSENDSLNLWLPKLLKASDVVELEILSDTGMLYRYQQVQHVGDQYDLLENRYTLPSNPGFYVNVKSVAPYAEFAYSIGGMLSLTMSVLVIVLALAWGIRWLRLQLEGAELLEERGKLILAGRTDEVARSDEREWPVTASVALDRLISRLKDARQERSRFDTFLRSNTFLDQLTGMANRVMFDNRLHALVQEQGSHGAVMMIKVNDLEELVLQTDRKVADEWIKEVGVVLSNAIQRYPDAILARYFDAKFTILLVQQSEKETELFAGQLMRALERLDPPQGLDNSNWCHLGAVMFTFGESRGRLMDEVEEAVRSAELQEVNSWSLFRKSVATPETRGSVRWRTLLNNVFEKDELELYTQVVKNREGELLYTEVLARINDEQGRLLKASRFIRGVELVGMTVRLDCTVVSKVIARLQKGQIITPVSINLSVYSLKNRHFQIWLRNELMQMTAERRGRILFEVAEGPLVTNFDAVFPTLRLLSGLGCRLVVDQAGRTVVSTHYVKDIQPEFVKLHRSLVRDIHQRPENQLYIRSMLGTCEPTSTGVVAVGVETRQEWKLLLTLGVYGGQGRLLGQELSEKPIKPTQRRRQRWRRK</sequence>
<dbReference type="PROSITE" id="PS50887">
    <property type="entry name" value="GGDEF"/>
    <property type="match status" value="1"/>
</dbReference>
<keyword evidence="1" id="KW-0812">Transmembrane</keyword>
<dbReference type="RefSeq" id="WP_068900896.1">
    <property type="nucleotide sequence ID" value="NZ_JBHUIF010000019.1"/>
</dbReference>
<dbReference type="Gene3D" id="3.30.70.270">
    <property type="match status" value="1"/>
</dbReference>
<dbReference type="CDD" id="cd01948">
    <property type="entry name" value="EAL"/>
    <property type="match status" value="1"/>
</dbReference>
<proteinExistence type="predicted"/>
<dbReference type="Pfam" id="PF17157">
    <property type="entry name" value="GAPES4"/>
    <property type="match status" value="1"/>
</dbReference>
<evidence type="ECO:0000259" key="3">
    <source>
        <dbReference type="PROSITE" id="PS50887"/>
    </source>
</evidence>
<dbReference type="AlphaFoldDB" id="A0A1C3ELP0"/>
<evidence type="ECO:0000256" key="1">
    <source>
        <dbReference type="SAM" id="Phobius"/>
    </source>
</evidence>
<dbReference type="PANTHER" id="PTHR33121:SF32">
    <property type="entry name" value="RNASE E SPECIFICITY FACTOR CSRD"/>
    <property type="match status" value="1"/>
</dbReference>
<dbReference type="Pfam" id="PF00563">
    <property type="entry name" value="EAL"/>
    <property type="match status" value="1"/>
</dbReference>
<dbReference type="InterPro" id="IPR050706">
    <property type="entry name" value="Cyclic-di-GMP_PDE-like"/>
</dbReference>
<dbReference type="InterPro" id="IPR029787">
    <property type="entry name" value="Nucleotide_cyclase"/>
</dbReference>
<dbReference type="InterPro" id="IPR000160">
    <property type="entry name" value="GGDEF_dom"/>
</dbReference>
<feature type="domain" description="EAL" evidence="2">
    <location>
        <begin position="398"/>
        <end position="648"/>
    </location>
</feature>
<dbReference type="SUPFAM" id="SSF141868">
    <property type="entry name" value="EAL domain-like"/>
    <property type="match status" value="1"/>
</dbReference>
<dbReference type="STRING" id="1080227.A8L45_07695"/>
<dbReference type="EMBL" id="LYBM01000010">
    <property type="protein sequence ID" value="ODA34154.1"/>
    <property type="molecule type" value="Genomic_DNA"/>
</dbReference>